<dbReference type="RefSeq" id="WP_010767287.1">
    <property type="nucleotide sequence ID" value="NZ_ASWE01000004.1"/>
</dbReference>
<dbReference type="HOGENOM" id="CLU_1213765_0_0_9"/>
<protein>
    <recommendedName>
        <fullName evidence="3">Glutamate racemase</fullName>
    </recommendedName>
</protein>
<dbReference type="Gene3D" id="3.40.50.1860">
    <property type="match status" value="2"/>
</dbReference>
<dbReference type="GO" id="GO:0016855">
    <property type="term" value="F:racemase and epimerase activity, acting on amino acids and derivatives"/>
    <property type="evidence" value="ECO:0007669"/>
    <property type="project" value="InterPro"/>
</dbReference>
<dbReference type="OrthoDB" id="9801055at2"/>
<reference evidence="1 2" key="1">
    <citation type="submission" date="2013-02" db="EMBL/GenBank/DDBJ databases">
        <title>The Genome Sequence of Enterococcus phoeniculicola BAA-412.</title>
        <authorList>
            <consortium name="The Broad Institute Genome Sequencing Platform"/>
            <consortium name="The Broad Institute Genome Sequencing Center for Infectious Disease"/>
            <person name="Earl A.M."/>
            <person name="Gilmore M.S."/>
            <person name="Lebreton F."/>
            <person name="Walker B."/>
            <person name="Young S.K."/>
            <person name="Zeng Q."/>
            <person name="Gargeya S."/>
            <person name="Fitzgerald M."/>
            <person name="Haas B."/>
            <person name="Abouelleil A."/>
            <person name="Alvarado L."/>
            <person name="Arachchi H.M."/>
            <person name="Berlin A.M."/>
            <person name="Chapman S.B."/>
            <person name="Dewar J."/>
            <person name="Goldberg J."/>
            <person name="Griggs A."/>
            <person name="Gujja S."/>
            <person name="Hansen M."/>
            <person name="Howarth C."/>
            <person name="Imamovic A."/>
            <person name="Larimer J."/>
            <person name="McCowan C."/>
            <person name="Murphy C."/>
            <person name="Neiman D."/>
            <person name="Pearson M."/>
            <person name="Priest M."/>
            <person name="Roberts A."/>
            <person name="Saif S."/>
            <person name="Shea T."/>
            <person name="Sisk P."/>
            <person name="Sykes S."/>
            <person name="Wortman J."/>
            <person name="Nusbaum C."/>
            <person name="Birren B."/>
        </authorList>
    </citation>
    <scope>NUCLEOTIDE SEQUENCE [LARGE SCALE GENOMIC DNA]</scope>
    <source>
        <strain evidence="1 2">ATCC BAA-412</strain>
    </source>
</reference>
<comment type="caution">
    <text evidence="1">The sequence shown here is derived from an EMBL/GenBank/DDBJ whole genome shotgun (WGS) entry which is preliminary data.</text>
</comment>
<proteinExistence type="predicted"/>
<dbReference type="EMBL" id="AJAT01000008">
    <property type="protein sequence ID" value="EOL47611.1"/>
    <property type="molecule type" value="Genomic_DNA"/>
</dbReference>
<dbReference type="AlphaFoldDB" id="R3WIF1"/>
<evidence type="ECO:0000313" key="1">
    <source>
        <dbReference type="EMBL" id="EOL47611.1"/>
    </source>
</evidence>
<dbReference type="PATRIC" id="fig|1158610.3.peg.590"/>
<evidence type="ECO:0008006" key="3">
    <source>
        <dbReference type="Google" id="ProtNLM"/>
    </source>
</evidence>
<keyword evidence="2" id="KW-1185">Reference proteome</keyword>
<dbReference type="eggNOG" id="COG0796">
    <property type="taxonomic scope" value="Bacteria"/>
</dbReference>
<dbReference type="InterPro" id="IPR001920">
    <property type="entry name" value="Asp/Glu_race"/>
</dbReference>
<accession>R3WIF1</accession>
<evidence type="ECO:0000313" key="2">
    <source>
        <dbReference type="Proteomes" id="UP000013785"/>
    </source>
</evidence>
<sequence>MKKIAVIAGTKVDTKLGVALLKKHYKNELVSYPISSTPAEQTYFQTMNPALRQEKMDTIIARLIREEKVEIFFIYCNSLSASVDFEELSKKHRVPILTPFLFYKELAQTYLRMGVLSANAQGAAGIERVIVQENIEADVYSITNIDWVNSIETGKTPSEICASSGIKESIAFFEKNQVSCIVFGCTHFPYFFDEYQRLSSIKCFNADTYLVESLNELLSR</sequence>
<dbReference type="Proteomes" id="UP000013785">
    <property type="component" value="Unassembled WGS sequence"/>
</dbReference>
<dbReference type="SUPFAM" id="SSF53681">
    <property type="entry name" value="Aspartate/glutamate racemase"/>
    <property type="match status" value="1"/>
</dbReference>
<name>R3WIF1_9ENTE</name>
<gene>
    <name evidence="1" type="ORF">UC3_00614</name>
</gene>
<organism evidence="1 2">
    <name type="scientific">Enterococcus phoeniculicola ATCC BAA-412</name>
    <dbReference type="NCBI Taxonomy" id="1158610"/>
    <lineage>
        <taxon>Bacteria</taxon>
        <taxon>Bacillati</taxon>
        <taxon>Bacillota</taxon>
        <taxon>Bacilli</taxon>
        <taxon>Lactobacillales</taxon>
        <taxon>Enterococcaceae</taxon>
        <taxon>Enterococcus</taxon>
    </lineage>
</organism>
<dbReference type="STRING" id="154621.RV11_GL000415"/>